<dbReference type="SMART" id="SM00711">
    <property type="entry name" value="TDU"/>
    <property type="match status" value="2"/>
</dbReference>
<proteinExistence type="inferred from homology"/>
<dbReference type="OrthoDB" id="10040691at2759"/>
<name>A0A6P8PY34_GEOSA</name>
<dbReference type="InterPro" id="IPR006627">
    <property type="entry name" value="TDU_repeat"/>
</dbReference>
<organism evidence="4 5">
    <name type="scientific">Geotrypetes seraphini</name>
    <name type="common">Gaboon caecilian</name>
    <name type="synonym">Caecilia seraphini</name>
    <dbReference type="NCBI Taxonomy" id="260995"/>
    <lineage>
        <taxon>Eukaryota</taxon>
        <taxon>Metazoa</taxon>
        <taxon>Chordata</taxon>
        <taxon>Craniata</taxon>
        <taxon>Vertebrata</taxon>
        <taxon>Euteleostomi</taxon>
        <taxon>Amphibia</taxon>
        <taxon>Gymnophiona</taxon>
        <taxon>Geotrypetes</taxon>
    </lineage>
</organism>
<dbReference type="PANTHER" id="PTHR17604:SF4">
    <property type="entry name" value="VESTIGIAL-LIKE 4 LIKE"/>
    <property type="match status" value="1"/>
</dbReference>
<protein>
    <submittedName>
        <fullName evidence="5">Transcription cofactor vestigial-like protein 4 isoform X1</fullName>
    </submittedName>
</protein>
<accession>A0A6P8PY34</accession>
<evidence type="ECO:0000313" key="5">
    <source>
        <dbReference type="RefSeq" id="XP_033780061.1"/>
    </source>
</evidence>
<evidence type="ECO:0000256" key="1">
    <source>
        <dbReference type="ARBA" id="ARBA00002229"/>
    </source>
</evidence>
<dbReference type="GO" id="GO:0001223">
    <property type="term" value="F:transcription coactivator binding"/>
    <property type="evidence" value="ECO:0007669"/>
    <property type="project" value="TreeGrafter"/>
</dbReference>
<gene>
    <name evidence="5" type="primary">LOC117350137</name>
</gene>
<reference evidence="5" key="1">
    <citation type="submission" date="2025-08" db="UniProtKB">
        <authorList>
            <consortium name="RefSeq"/>
        </authorList>
    </citation>
    <scope>IDENTIFICATION</scope>
</reference>
<dbReference type="RefSeq" id="XP_033780061.1">
    <property type="nucleotide sequence ID" value="XM_033924170.1"/>
</dbReference>
<evidence type="ECO:0000256" key="3">
    <source>
        <dbReference type="SAM" id="MobiDB-lite"/>
    </source>
</evidence>
<comment type="similarity">
    <text evidence="2">Belongs to the vestigial family.</text>
</comment>
<dbReference type="AlphaFoldDB" id="A0A6P8PY34"/>
<feature type="compositionally biased region" description="Low complexity" evidence="3">
    <location>
        <begin position="157"/>
        <end position="167"/>
    </location>
</feature>
<dbReference type="InParanoid" id="A0A6P8PY34"/>
<dbReference type="Proteomes" id="UP000515159">
    <property type="component" value="Chromosome 1"/>
</dbReference>
<dbReference type="GeneID" id="117350137"/>
<keyword evidence="4" id="KW-1185">Reference proteome</keyword>
<evidence type="ECO:0000313" key="4">
    <source>
        <dbReference type="Proteomes" id="UP000515159"/>
    </source>
</evidence>
<sequence length="290" mass="31893">MAVADFHYTTGISSGFKVYILEGQPSLKSEERFHPLSSHRMPIYPVKRKLSPERRALSHSLESRALKMRRPPPLLSVETPYSCAKLRDTVANPAEAPIRSHLRQVALEQALHHLLPNRVCPSTTQPQVSLLPCHRNKESSPQQSIDEPLELTKKSHSTATSDSATTRSLPAAILQQMRPSVITCVSNQNKTSLKQPHNAPQTQNTSAISCQQSNKTGCSILTADCDPGVEEHFLRSLGRRYTALDSAHSFSTIGCVDDHFSKALGSSWLLIRSTTSSTPSFPTCQTTDAS</sequence>
<dbReference type="GO" id="GO:0045892">
    <property type="term" value="P:negative regulation of DNA-templated transcription"/>
    <property type="evidence" value="ECO:0007669"/>
    <property type="project" value="TreeGrafter"/>
</dbReference>
<dbReference type="KEGG" id="gsh:117350137"/>
<feature type="region of interest" description="Disordered" evidence="3">
    <location>
        <begin position="134"/>
        <end position="167"/>
    </location>
</feature>
<dbReference type="Pfam" id="PF15245">
    <property type="entry name" value="VGLL4"/>
    <property type="match status" value="1"/>
</dbReference>
<comment type="function">
    <text evidence="1">May act as a specific coactivator for the mammalian TEFs.</text>
</comment>
<dbReference type="InterPro" id="IPR028184">
    <property type="entry name" value="VGLL4"/>
</dbReference>
<evidence type="ECO:0000256" key="2">
    <source>
        <dbReference type="ARBA" id="ARBA00025784"/>
    </source>
</evidence>
<dbReference type="PANTHER" id="PTHR17604">
    <property type="entry name" value="TRANSCRIPTION COFACTOR VESTIGIAL-LIKE PROTEIN 4"/>
    <property type="match status" value="1"/>
</dbReference>